<comment type="caution">
    <text evidence="2">The sequence shown here is derived from an EMBL/GenBank/DDBJ whole genome shotgun (WGS) entry which is preliminary data.</text>
</comment>
<evidence type="ECO:0000256" key="1">
    <source>
        <dbReference type="SAM" id="Phobius"/>
    </source>
</evidence>
<keyword evidence="3" id="KW-1185">Reference proteome</keyword>
<protein>
    <submittedName>
        <fullName evidence="2">Uncharacterized protein</fullName>
    </submittedName>
</protein>
<feature type="transmembrane region" description="Helical" evidence="1">
    <location>
        <begin position="89"/>
        <end position="110"/>
    </location>
</feature>
<gene>
    <name evidence="2" type="ORF">BC936DRAFT_140424</name>
</gene>
<reference evidence="2 3" key="1">
    <citation type="journal article" date="2018" name="New Phytol.">
        <title>Phylogenomics of Endogonaceae and evolution of mycorrhizas within Mucoromycota.</title>
        <authorList>
            <person name="Chang Y."/>
            <person name="Desiro A."/>
            <person name="Na H."/>
            <person name="Sandor L."/>
            <person name="Lipzen A."/>
            <person name="Clum A."/>
            <person name="Barry K."/>
            <person name="Grigoriev I.V."/>
            <person name="Martin F.M."/>
            <person name="Stajich J.E."/>
            <person name="Smith M.E."/>
            <person name="Bonito G."/>
            <person name="Spatafora J.W."/>
        </authorList>
    </citation>
    <scope>NUCLEOTIDE SEQUENCE [LARGE SCALE GENOMIC DNA]</scope>
    <source>
        <strain evidence="2 3">GMNB39</strain>
    </source>
</reference>
<keyword evidence="1" id="KW-0812">Transmembrane</keyword>
<organism evidence="2 3">
    <name type="scientific">Jimgerdemannia flammicorona</name>
    <dbReference type="NCBI Taxonomy" id="994334"/>
    <lineage>
        <taxon>Eukaryota</taxon>
        <taxon>Fungi</taxon>
        <taxon>Fungi incertae sedis</taxon>
        <taxon>Mucoromycota</taxon>
        <taxon>Mucoromycotina</taxon>
        <taxon>Endogonomycetes</taxon>
        <taxon>Endogonales</taxon>
        <taxon>Endogonaceae</taxon>
        <taxon>Jimgerdemannia</taxon>
    </lineage>
</organism>
<keyword evidence="1" id="KW-1133">Transmembrane helix</keyword>
<dbReference type="EMBL" id="RBNI01001701">
    <property type="protein sequence ID" value="RUP50079.1"/>
    <property type="molecule type" value="Genomic_DNA"/>
</dbReference>
<dbReference type="Proteomes" id="UP000268093">
    <property type="component" value="Unassembled WGS sequence"/>
</dbReference>
<name>A0A433DGZ7_9FUNG</name>
<sequence length="281" mass="30934">MLEIYLFVCNSAISTSSTTYSAKYSINFVSNATSTNATNITDTANISSAAKSAKNTKPAMLFRDTLRDTFSSDTILFTFTMSSNMILKVVLVISVNFIIYVPGAIVPTMATITIQIESSNQLAKCARPSVSDQVYRTVQTCRVPDSSGLEECQTVQIYEEHWTVQIDIWLLIFHKYLASHIPQVSGSVCSTGIWLCVSGSIMSPGLTSQMSPIYSCLAFSDITQSTSFTCRTASLSDIIQLLDIELLSDVEQLSDVEWLSDIAQLSDIKWLSDIKRLSDVT</sequence>
<proteinExistence type="predicted"/>
<evidence type="ECO:0000313" key="2">
    <source>
        <dbReference type="EMBL" id="RUP50079.1"/>
    </source>
</evidence>
<accession>A0A433DGZ7</accession>
<evidence type="ECO:0000313" key="3">
    <source>
        <dbReference type="Proteomes" id="UP000268093"/>
    </source>
</evidence>
<keyword evidence="1" id="KW-0472">Membrane</keyword>
<dbReference type="AlphaFoldDB" id="A0A433DGZ7"/>